<dbReference type="PROSITE" id="PS00101">
    <property type="entry name" value="HEXAPEP_TRANSFERASES"/>
    <property type="match status" value="1"/>
</dbReference>
<dbReference type="InterPro" id="IPR050179">
    <property type="entry name" value="Trans_hexapeptide_repeat"/>
</dbReference>
<dbReference type="InterPro" id="IPR011004">
    <property type="entry name" value="Trimer_LpxA-like_sf"/>
</dbReference>
<keyword evidence="3" id="KW-0677">Repeat</keyword>
<keyword evidence="2 6" id="KW-0808">Transferase</keyword>
<dbReference type="Gene3D" id="2.60.120.10">
    <property type="entry name" value="Jelly Rolls"/>
    <property type="match status" value="1"/>
</dbReference>
<dbReference type="PANTHER" id="PTHR43300:SF4">
    <property type="entry name" value="ACYL-[ACYL-CARRIER-PROTEIN]--UDP-N-ACETYLGLUCOSAMINE O-ACYLTRANSFERASE"/>
    <property type="match status" value="1"/>
</dbReference>
<organism evidence="6 7">
    <name type="scientific">Fulvimarina manganoxydans</name>
    <dbReference type="NCBI Taxonomy" id="937218"/>
    <lineage>
        <taxon>Bacteria</taxon>
        <taxon>Pseudomonadati</taxon>
        <taxon>Pseudomonadota</taxon>
        <taxon>Alphaproteobacteria</taxon>
        <taxon>Hyphomicrobiales</taxon>
        <taxon>Aurantimonadaceae</taxon>
        <taxon>Fulvimarina</taxon>
    </lineage>
</organism>
<dbReference type="Pfam" id="PF00132">
    <property type="entry name" value="Hexapep"/>
    <property type="match status" value="2"/>
</dbReference>
<dbReference type="InterPro" id="IPR008894">
    <property type="entry name" value="QdtA_cupin_dom"/>
</dbReference>
<dbReference type="PANTHER" id="PTHR43300">
    <property type="entry name" value="ACETYLTRANSFERASE"/>
    <property type="match status" value="1"/>
</dbReference>
<feature type="domain" description="Sugar 3,4-ketoisomerase QdtA cupin" evidence="5">
    <location>
        <begin position="180"/>
        <end position="306"/>
    </location>
</feature>
<gene>
    <name evidence="6" type="ORF">SAMN06297251_12530</name>
</gene>
<evidence type="ECO:0000313" key="7">
    <source>
        <dbReference type="Proteomes" id="UP000192656"/>
    </source>
</evidence>
<evidence type="ECO:0000256" key="4">
    <source>
        <dbReference type="ARBA" id="ARBA00023315"/>
    </source>
</evidence>
<dbReference type="OrthoDB" id="9815592at2"/>
<evidence type="ECO:0000256" key="2">
    <source>
        <dbReference type="ARBA" id="ARBA00022679"/>
    </source>
</evidence>
<dbReference type="InterPro" id="IPR018357">
    <property type="entry name" value="Hexapep_transf_CS"/>
</dbReference>
<evidence type="ECO:0000259" key="5">
    <source>
        <dbReference type="Pfam" id="PF05523"/>
    </source>
</evidence>
<dbReference type="CDD" id="cd20292">
    <property type="entry name" value="cupin_QdtA-like"/>
    <property type="match status" value="1"/>
</dbReference>
<dbReference type="Proteomes" id="UP000192656">
    <property type="component" value="Unassembled WGS sequence"/>
</dbReference>
<dbReference type="GO" id="GO:0016746">
    <property type="term" value="F:acyltransferase activity"/>
    <property type="evidence" value="ECO:0007669"/>
    <property type="project" value="UniProtKB-KW"/>
</dbReference>
<evidence type="ECO:0000256" key="3">
    <source>
        <dbReference type="ARBA" id="ARBA00022737"/>
    </source>
</evidence>
<dbReference type="Pfam" id="PF05523">
    <property type="entry name" value="FdtA"/>
    <property type="match status" value="1"/>
</dbReference>
<keyword evidence="7" id="KW-1185">Reference proteome</keyword>
<reference evidence="6 7" key="1">
    <citation type="submission" date="2017-04" db="EMBL/GenBank/DDBJ databases">
        <authorList>
            <person name="Afonso C.L."/>
            <person name="Miller P.J."/>
            <person name="Scott M.A."/>
            <person name="Spackman E."/>
            <person name="Goraichik I."/>
            <person name="Dimitrov K.M."/>
            <person name="Suarez D.L."/>
            <person name="Swayne D.E."/>
        </authorList>
    </citation>
    <scope>NUCLEOTIDE SEQUENCE [LARGE SCALE GENOMIC DNA]</scope>
    <source>
        <strain evidence="6 7">CGMCC 1.10972</strain>
    </source>
</reference>
<dbReference type="Gene3D" id="2.160.10.10">
    <property type="entry name" value="Hexapeptide repeat proteins"/>
    <property type="match status" value="1"/>
</dbReference>
<evidence type="ECO:0000256" key="1">
    <source>
        <dbReference type="ARBA" id="ARBA00007274"/>
    </source>
</evidence>
<dbReference type="CDD" id="cd03358">
    <property type="entry name" value="LbH_WxcM_N_like"/>
    <property type="match status" value="1"/>
</dbReference>
<protein>
    <submittedName>
        <fullName evidence="6">Acetyltransferase (Isoleucine patch superfamily)</fullName>
    </submittedName>
</protein>
<dbReference type="RefSeq" id="WP_084412234.1">
    <property type="nucleotide sequence ID" value="NZ_FWXR01000025.1"/>
</dbReference>
<name>A0A1W2EGN6_9HYPH</name>
<dbReference type="SUPFAM" id="SSF51161">
    <property type="entry name" value="Trimeric LpxA-like enzymes"/>
    <property type="match status" value="1"/>
</dbReference>
<dbReference type="AlphaFoldDB" id="A0A1W2EGN6"/>
<dbReference type="EMBL" id="FWXR01000025">
    <property type="protein sequence ID" value="SMD08883.1"/>
    <property type="molecule type" value="Genomic_DNA"/>
</dbReference>
<dbReference type="STRING" id="937218.SAMN06297251_12530"/>
<accession>A0A1W2EGN6</accession>
<keyword evidence="4" id="KW-0012">Acyltransferase</keyword>
<proteinExistence type="inferred from homology"/>
<dbReference type="InterPro" id="IPR001451">
    <property type="entry name" value="Hexapep"/>
</dbReference>
<evidence type="ECO:0000313" key="6">
    <source>
        <dbReference type="EMBL" id="SMD08883.1"/>
    </source>
</evidence>
<dbReference type="SUPFAM" id="SSF51182">
    <property type="entry name" value="RmlC-like cupins"/>
    <property type="match status" value="1"/>
</dbReference>
<comment type="similarity">
    <text evidence="1">Belongs to the transferase hexapeptide repeat family.</text>
</comment>
<sequence>MSDAKPSVFVHPNGLCESTEIGEGTRIWAFAHILPGARIGDDCNICDHVFIENDVRLGSRVTVKSGVQLWDGVELGDDVFVGPNASFTNDPFPRSRAWPESFPRIRVANGASIGANATILPGIHVGERAMVGAGAVVTKDLPPYAIAVGNPARVIGFASDKEGTDTPAQRSAAAIAEGDPRLLSFHEVAEKRGSLAVIDFAADLPFVPKRSFLVYGVPGGETRGNHAHRRCEQVLVVLAGRVSVFVDDGRQRFSVTLDGPTHGLHLPVLHWGTQWGHSEDAILQVFASEPYNRSDYITSYAEFRALATPPR</sequence>
<dbReference type="InterPro" id="IPR011051">
    <property type="entry name" value="RmlC_Cupin_sf"/>
</dbReference>
<dbReference type="InterPro" id="IPR014710">
    <property type="entry name" value="RmlC-like_jellyroll"/>
</dbReference>